<reference evidence="19" key="1">
    <citation type="submission" date="2016-10" db="EMBL/GenBank/DDBJ databases">
        <authorList>
            <person name="Varghese N."/>
            <person name="Submissions S."/>
        </authorList>
    </citation>
    <scope>NUCLEOTIDE SEQUENCE [LARGE SCALE GENOMIC DNA]</scope>
    <source>
        <strain evidence="19">DSM 11005</strain>
    </source>
</reference>
<dbReference type="SMART" id="SM00278">
    <property type="entry name" value="HhH1"/>
    <property type="match status" value="3"/>
</dbReference>
<feature type="binding site" evidence="15">
    <location>
        <position position="430"/>
    </location>
    <ligand>
        <name>Zn(2+)</name>
        <dbReference type="ChEBI" id="CHEBI:29105"/>
    </ligand>
</feature>
<keyword evidence="7 15" id="KW-0227">DNA damage</keyword>
<dbReference type="FunFam" id="1.10.150.20:FF:000006">
    <property type="entry name" value="DNA ligase"/>
    <property type="match status" value="1"/>
</dbReference>
<feature type="binding site" evidence="15">
    <location>
        <position position="309"/>
    </location>
    <ligand>
        <name>NAD(+)</name>
        <dbReference type="ChEBI" id="CHEBI:57540"/>
    </ligand>
</feature>
<dbReference type="GO" id="GO:0005829">
    <property type="term" value="C:cytosol"/>
    <property type="evidence" value="ECO:0007669"/>
    <property type="project" value="TreeGrafter"/>
</dbReference>
<dbReference type="SUPFAM" id="SSF50249">
    <property type="entry name" value="Nucleic acid-binding proteins"/>
    <property type="match status" value="1"/>
</dbReference>
<evidence type="ECO:0000259" key="17">
    <source>
        <dbReference type="PROSITE" id="PS50172"/>
    </source>
</evidence>
<dbReference type="Gene3D" id="1.10.150.20">
    <property type="entry name" value="5' to 3' exonuclease, C-terminal subdomain"/>
    <property type="match status" value="2"/>
</dbReference>
<dbReference type="GO" id="GO:0046872">
    <property type="term" value="F:metal ion binding"/>
    <property type="evidence" value="ECO:0007669"/>
    <property type="project" value="UniProtKB-KW"/>
</dbReference>
<dbReference type="SUPFAM" id="SSF47781">
    <property type="entry name" value="RuvA domain 2-like"/>
    <property type="match status" value="1"/>
</dbReference>
<keyword evidence="10 15" id="KW-0520">NAD</keyword>
<dbReference type="Proteomes" id="UP000198943">
    <property type="component" value="Unassembled WGS sequence"/>
</dbReference>
<dbReference type="FunFam" id="3.30.470.30:FF:000001">
    <property type="entry name" value="DNA ligase"/>
    <property type="match status" value="1"/>
</dbReference>
<dbReference type="InterPro" id="IPR004150">
    <property type="entry name" value="NAD_DNA_ligase_OB"/>
</dbReference>
<feature type="binding site" evidence="15">
    <location>
        <begin position="51"/>
        <end position="55"/>
    </location>
    <ligand>
        <name>NAD(+)</name>
        <dbReference type="ChEBI" id="CHEBI:57540"/>
    </ligand>
</feature>
<feature type="region of interest" description="Disordered" evidence="16">
    <location>
        <begin position="711"/>
        <end position="750"/>
    </location>
</feature>
<accession>A0A1G6KEV6</accession>
<dbReference type="InterPro" id="IPR018239">
    <property type="entry name" value="DNA_ligase_AS"/>
</dbReference>
<dbReference type="NCBIfam" id="NF005932">
    <property type="entry name" value="PRK07956.1"/>
    <property type="match status" value="1"/>
</dbReference>
<dbReference type="NCBIfam" id="TIGR00575">
    <property type="entry name" value="dnlj"/>
    <property type="match status" value="1"/>
</dbReference>
<dbReference type="Pfam" id="PF03120">
    <property type="entry name" value="OB_DNA_ligase"/>
    <property type="match status" value="1"/>
</dbReference>
<evidence type="ECO:0000313" key="18">
    <source>
        <dbReference type="EMBL" id="SDC28836.1"/>
    </source>
</evidence>
<dbReference type="FunFam" id="1.10.150.20:FF:000007">
    <property type="entry name" value="DNA ligase"/>
    <property type="match status" value="1"/>
</dbReference>
<feature type="binding site" evidence="15">
    <location>
        <position position="445"/>
    </location>
    <ligand>
        <name>Zn(2+)</name>
        <dbReference type="ChEBI" id="CHEBI:29105"/>
    </ligand>
</feature>
<keyword evidence="6 15" id="KW-0479">Metal-binding</keyword>
<dbReference type="Gene3D" id="3.30.470.30">
    <property type="entry name" value="DNA ligase/mRNA capping enzyme"/>
    <property type="match status" value="1"/>
</dbReference>
<dbReference type="SUPFAM" id="SSF56091">
    <property type="entry name" value="DNA ligase/mRNA capping enzyme, catalytic domain"/>
    <property type="match status" value="1"/>
</dbReference>
<dbReference type="Gene3D" id="2.40.50.140">
    <property type="entry name" value="Nucleic acid-binding proteins"/>
    <property type="match status" value="1"/>
</dbReference>
<keyword evidence="5 15" id="KW-0235">DNA replication</keyword>
<evidence type="ECO:0000256" key="11">
    <source>
        <dbReference type="ARBA" id="ARBA00023204"/>
    </source>
</evidence>
<dbReference type="PANTHER" id="PTHR23389">
    <property type="entry name" value="CHROMOSOME TRANSMISSION FIDELITY FACTOR 18"/>
    <property type="match status" value="1"/>
</dbReference>
<dbReference type="Pfam" id="PF01653">
    <property type="entry name" value="DNA_ligase_aden"/>
    <property type="match status" value="1"/>
</dbReference>
<feature type="compositionally biased region" description="Acidic residues" evidence="16">
    <location>
        <begin position="734"/>
        <end position="750"/>
    </location>
</feature>
<feature type="binding site" evidence="15">
    <location>
        <position position="132"/>
    </location>
    <ligand>
        <name>NAD(+)</name>
        <dbReference type="ChEBI" id="CHEBI:57540"/>
    </ligand>
</feature>
<evidence type="ECO:0000256" key="9">
    <source>
        <dbReference type="ARBA" id="ARBA00022842"/>
    </source>
</evidence>
<evidence type="ECO:0000313" key="19">
    <source>
        <dbReference type="Proteomes" id="UP000198943"/>
    </source>
</evidence>
<dbReference type="EMBL" id="FMYW01000004">
    <property type="protein sequence ID" value="SDC28836.1"/>
    <property type="molecule type" value="Genomic_DNA"/>
</dbReference>
<evidence type="ECO:0000256" key="8">
    <source>
        <dbReference type="ARBA" id="ARBA00022833"/>
    </source>
</evidence>
<dbReference type="FunFam" id="2.40.50.140:FF:000012">
    <property type="entry name" value="DNA ligase"/>
    <property type="match status" value="1"/>
</dbReference>
<evidence type="ECO:0000256" key="1">
    <source>
        <dbReference type="ARBA" id="ARBA00004067"/>
    </source>
</evidence>
<dbReference type="SMART" id="SM00292">
    <property type="entry name" value="BRCT"/>
    <property type="match status" value="1"/>
</dbReference>
<dbReference type="CDD" id="cd17748">
    <property type="entry name" value="BRCT_DNA_ligase_like"/>
    <property type="match status" value="1"/>
</dbReference>
<dbReference type="GO" id="GO:0003911">
    <property type="term" value="F:DNA ligase (NAD+) activity"/>
    <property type="evidence" value="ECO:0007669"/>
    <property type="project" value="UniProtKB-UniRule"/>
</dbReference>
<dbReference type="PIRSF" id="PIRSF001604">
    <property type="entry name" value="LigA"/>
    <property type="match status" value="1"/>
</dbReference>
<dbReference type="InterPro" id="IPR041663">
    <property type="entry name" value="DisA/LigA_HHH"/>
</dbReference>
<dbReference type="InterPro" id="IPR013839">
    <property type="entry name" value="DNAligase_adenylation"/>
</dbReference>
<dbReference type="Gene3D" id="1.10.287.610">
    <property type="entry name" value="Helix hairpin bin"/>
    <property type="match status" value="1"/>
</dbReference>
<dbReference type="Pfam" id="PF12826">
    <property type="entry name" value="HHH_2"/>
    <property type="match status" value="1"/>
</dbReference>
<proteinExistence type="inferred from homology"/>
<dbReference type="Pfam" id="PF00533">
    <property type="entry name" value="BRCT"/>
    <property type="match status" value="1"/>
</dbReference>
<dbReference type="OrthoDB" id="9759736at2"/>
<evidence type="ECO:0000256" key="7">
    <source>
        <dbReference type="ARBA" id="ARBA00022763"/>
    </source>
</evidence>
<evidence type="ECO:0000256" key="13">
    <source>
        <dbReference type="ARBA" id="ARBA00034005"/>
    </source>
</evidence>
<dbReference type="InterPro" id="IPR010994">
    <property type="entry name" value="RuvA_2-like"/>
</dbReference>
<dbReference type="HAMAP" id="MF_01588">
    <property type="entry name" value="DNA_ligase_A"/>
    <property type="match status" value="1"/>
</dbReference>
<feature type="domain" description="BRCT" evidence="17">
    <location>
        <begin position="609"/>
        <end position="678"/>
    </location>
</feature>
<dbReference type="EC" id="6.5.1.2" evidence="2 15"/>
<feature type="active site" description="N6-AMP-lysine intermediate" evidence="15">
    <location>
        <position position="134"/>
    </location>
</feature>
<feature type="binding site" evidence="15">
    <location>
        <position position="427"/>
    </location>
    <ligand>
        <name>Zn(2+)</name>
        <dbReference type="ChEBI" id="CHEBI:29105"/>
    </ligand>
</feature>
<dbReference type="AlphaFoldDB" id="A0A1G6KEV6"/>
<organism evidence="18 19">
    <name type="scientific">Succiniclasticum ruminis</name>
    <dbReference type="NCBI Taxonomy" id="40841"/>
    <lineage>
        <taxon>Bacteria</taxon>
        <taxon>Bacillati</taxon>
        <taxon>Bacillota</taxon>
        <taxon>Negativicutes</taxon>
        <taxon>Acidaminococcales</taxon>
        <taxon>Acidaminococcaceae</taxon>
        <taxon>Succiniclasticum</taxon>
    </lineage>
</organism>
<evidence type="ECO:0000256" key="14">
    <source>
        <dbReference type="ARBA" id="ARBA00060881"/>
    </source>
</evidence>
<dbReference type="PANTHER" id="PTHR23389:SF9">
    <property type="entry name" value="DNA LIGASE"/>
    <property type="match status" value="1"/>
</dbReference>
<name>A0A1G6KEV6_9FIRM</name>
<dbReference type="Pfam" id="PF03119">
    <property type="entry name" value="DNA_ligase_ZBD"/>
    <property type="match status" value="1"/>
</dbReference>
<dbReference type="SUPFAM" id="SSF52113">
    <property type="entry name" value="BRCT domain"/>
    <property type="match status" value="1"/>
</dbReference>
<dbReference type="InterPro" id="IPR012340">
    <property type="entry name" value="NA-bd_OB-fold"/>
</dbReference>
<dbReference type="InterPro" id="IPR001679">
    <property type="entry name" value="DNA_ligase"/>
</dbReference>
<evidence type="ECO:0000256" key="3">
    <source>
        <dbReference type="ARBA" id="ARBA00013308"/>
    </source>
</evidence>
<feature type="binding site" evidence="15">
    <location>
        <position position="450"/>
    </location>
    <ligand>
        <name>Zn(2+)</name>
        <dbReference type="ChEBI" id="CHEBI:29105"/>
    </ligand>
</feature>
<keyword evidence="4 15" id="KW-0436">Ligase</keyword>
<feature type="binding site" evidence="15">
    <location>
        <position position="155"/>
    </location>
    <ligand>
        <name>NAD(+)</name>
        <dbReference type="ChEBI" id="CHEBI:57540"/>
    </ligand>
</feature>
<comment type="catalytic activity">
    <reaction evidence="13 15">
        <text>NAD(+) + (deoxyribonucleotide)n-3'-hydroxyl + 5'-phospho-(deoxyribonucleotide)m = (deoxyribonucleotide)n+m + AMP + beta-nicotinamide D-nucleotide.</text>
        <dbReference type="EC" id="6.5.1.2"/>
    </reaction>
</comment>
<comment type="function">
    <text evidence="1 15">DNA ligase that catalyzes the formation of phosphodiester linkages between 5'-phosphoryl and 3'-hydroxyl groups in double-stranded DNA using NAD as a coenzyme and as the energy source for the reaction. It is essential for DNA replication and repair of damaged DNA.</text>
</comment>
<feature type="binding site" evidence="15">
    <location>
        <begin position="100"/>
        <end position="101"/>
    </location>
    <ligand>
        <name>NAD(+)</name>
        <dbReference type="ChEBI" id="CHEBI:57540"/>
    </ligand>
</feature>
<dbReference type="InterPro" id="IPR001357">
    <property type="entry name" value="BRCT_dom"/>
</dbReference>
<keyword evidence="19" id="KW-1185">Reference proteome</keyword>
<gene>
    <name evidence="15" type="primary">ligA</name>
    <name evidence="18" type="ORF">SAMN04487864_104193</name>
</gene>
<evidence type="ECO:0000256" key="12">
    <source>
        <dbReference type="ARBA" id="ARBA00023211"/>
    </source>
</evidence>
<feature type="binding site" evidence="15">
    <location>
        <position position="333"/>
    </location>
    <ligand>
        <name>NAD(+)</name>
        <dbReference type="ChEBI" id="CHEBI:57540"/>
    </ligand>
</feature>
<dbReference type="GO" id="GO:0003677">
    <property type="term" value="F:DNA binding"/>
    <property type="evidence" value="ECO:0007669"/>
    <property type="project" value="InterPro"/>
</dbReference>
<keyword evidence="11 15" id="KW-0234">DNA repair</keyword>
<sequence>MKEKETVQYQATVLKDGETKESLLREADGLRMQIRHHEYQYYVLDAPEISDAEYDALTNRLRSIEALYPDEVPPDSPTRRPGGYVAPGFTQVKHMVPMLSLGNVYNAEEMGDFDQRVRNALPAGTEVSYVLEPKIDGLACSLIYENGWLVRAATRGDGEVGENVTTNVRTIKSIPQRLRIPAGEEVPELLDVRGEVYMSREAFLRLNEERVEAGETEFANPRNAAAGSLRQLDPAVTARRSLSFFAYYLKGPEEPETQEECLRNLEKYGFTTPEHWCVAHTKEEILQFIEEHDQRRRELAYDTDGAVAKVNAVWQQKLLGATGKDPRWAIAYKYPPEQARTKLEDIVIQVGRTGVLTPAAVLTPVKLSGSTVSRATLHNEDFILEKDIRIGDTVIINKAAEIIPEVLSVVKELRPESAVPFVMPKECPECGWTVTRKEGEAAHRCTNPHCPALGREGLIHFASRDAMDIEGCGPAVINQLLDAGLVKTPADLYELKEEQLLTLDRMGKKSADNLLKAIEKSKQQGLDKLLFALGIRHIGAKGGRLLALQYKTMDALMEASAEELAAIKDIGSIIAESVVTWFANPLNRELVDRLKKAGLNMEMQAQTVNESHPFYGKTLVFTGTMPTLDRATAQTMAQDAGARVSGSVSKKTDFVIAGAEAGSKLEKARSLGVTVIDEAEFLRLLHGNSEATDGAVMETAAVQETVSEAIPTGTNQKTVSLEKTKLSGQKEGPPEVEEGNLFADLEEEDS</sequence>
<dbReference type="Gene3D" id="6.20.10.30">
    <property type="match status" value="1"/>
</dbReference>
<keyword evidence="12 15" id="KW-0464">Manganese</keyword>
<dbReference type="InterPro" id="IPR003583">
    <property type="entry name" value="Hlx-hairpin-Hlx_DNA-bd_motif"/>
</dbReference>
<dbReference type="SMART" id="SM00532">
    <property type="entry name" value="LIGANc"/>
    <property type="match status" value="1"/>
</dbReference>
<evidence type="ECO:0000256" key="6">
    <source>
        <dbReference type="ARBA" id="ARBA00022723"/>
    </source>
</evidence>
<dbReference type="Pfam" id="PF14520">
    <property type="entry name" value="HHH_5"/>
    <property type="match status" value="1"/>
</dbReference>
<dbReference type="InterPro" id="IPR036420">
    <property type="entry name" value="BRCT_dom_sf"/>
</dbReference>
<dbReference type="GO" id="GO:0006281">
    <property type="term" value="P:DNA repair"/>
    <property type="evidence" value="ECO:0007669"/>
    <property type="project" value="UniProtKB-KW"/>
</dbReference>
<evidence type="ECO:0000256" key="4">
    <source>
        <dbReference type="ARBA" id="ARBA00022598"/>
    </source>
</evidence>
<dbReference type="CDD" id="cd00114">
    <property type="entry name" value="LIGANc"/>
    <property type="match status" value="1"/>
</dbReference>
<dbReference type="InterPro" id="IPR004149">
    <property type="entry name" value="Znf_DNAligase_C4"/>
</dbReference>
<comment type="similarity">
    <text evidence="14 15">Belongs to the NAD-dependent DNA ligase family. LigA subfamily.</text>
</comment>
<keyword evidence="9 15" id="KW-0460">Magnesium</keyword>
<dbReference type="PROSITE" id="PS01055">
    <property type="entry name" value="DNA_LIGASE_N1"/>
    <property type="match status" value="1"/>
</dbReference>
<feature type="binding site" evidence="15">
    <location>
        <position position="195"/>
    </location>
    <ligand>
        <name>NAD(+)</name>
        <dbReference type="ChEBI" id="CHEBI:57540"/>
    </ligand>
</feature>
<comment type="cofactor">
    <cofactor evidence="15">
        <name>Mg(2+)</name>
        <dbReference type="ChEBI" id="CHEBI:18420"/>
    </cofactor>
    <cofactor evidence="15">
        <name>Mn(2+)</name>
        <dbReference type="ChEBI" id="CHEBI:29035"/>
    </cofactor>
</comment>
<evidence type="ECO:0000256" key="10">
    <source>
        <dbReference type="ARBA" id="ARBA00023027"/>
    </source>
</evidence>
<dbReference type="RefSeq" id="WP_093729873.1">
    <property type="nucleotide sequence ID" value="NZ_FMYW01000004.1"/>
</dbReference>
<evidence type="ECO:0000256" key="16">
    <source>
        <dbReference type="SAM" id="MobiDB-lite"/>
    </source>
</evidence>
<evidence type="ECO:0000256" key="5">
    <source>
        <dbReference type="ARBA" id="ARBA00022705"/>
    </source>
</evidence>
<dbReference type="GO" id="GO:0006260">
    <property type="term" value="P:DNA replication"/>
    <property type="evidence" value="ECO:0007669"/>
    <property type="project" value="UniProtKB-KW"/>
</dbReference>
<dbReference type="PROSITE" id="PS50172">
    <property type="entry name" value="BRCT"/>
    <property type="match status" value="1"/>
</dbReference>
<keyword evidence="8 15" id="KW-0862">Zinc</keyword>
<dbReference type="InterPro" id="IPR013840">
    <property type="entry name" value="DNAligase_N"/>
</dbReference>
<protein>
    <recommendedName>
        <fullName evidence="3 15">DNA ligase</fullName>
        <ecNumber evidence="2 15">6.5.1.2</ecNumber>
    </recommendedName>
    <alternativeName>
        <fullName evidence="15">Polydeoxyribonucleotide synthase [NAD(+)]</fullName>
    </alternativeName>
</protein>
<dbReference type="Gene3D" id="3.40.50.10190">
    <property type="entry name" value="BRCT domain"/>
    <property type="match status" value="1"/>
</dbReference>
<evidence type="ECO:0000256" key="2">
    <source>
        <dbReference type="ARBA" id="ARBA00012722"/>
    </source>
</evidence>
<evidence type="ECO:0000256" key="15">
    <source>
        <dbReference type="HAMAP-Rule" id="MF_01588"/>
    </source>
</evidence>